<gene>
    <name evidence="3" type="ORF">EVAR_32781_1</name>
</gene>
<accession>A0A4C1WCG4</accession>
<keyword evidence="2" id="KW-0812">Transmembrane</keyword>
<comment type="caution">
    <text evidence="3">The sequence shown here is derived from an EMBL/GenBank/DDBJ whole genome shotgun (WGS) entry which is preliminary data.</text>
</comment>
<evidence type="ECO:0000313" key="3">
    <source>
        <dbReference type="EMBL" id="GBP48761.1"/>
    </source>
</evidence>
<feature type="region of interest" description="Disordered" evidence="1">
    <location>
        <begin position="154"/>
        <end position="178"/>
    </location>
</feature>
<dbReference type="EMBL" id="BGZK01000530">
    <property type="protein sequence ID" value="GBP48761.1"/>
    <property type="molecule type" value="Genomic_DNA"/>
</dbReference>
<protein>
    <submittedName>
        <fullName evidence="3">Uncharacterized protein</fullName>
    </submittedName>
</protein>
<proteinExistence type="predicted"/>
<evidence type="ECO:0000256" key="2">
    <source>
        <dbReference type="SAM" id="Phobius"/>
    </source>
</evidence>
<evidence type="ECO:0000313" key="4">
    <source>
        <dbReference type="Proteomes" id="UP000299102"/>
    </source>
</evidence>
<keyword evidence="2" id="KW-0472">Membrane</keyword>
<keyword evidence="4" id="KW-1185">Reference proteome</keyword>
<feature type="transmembrane region" description="Helical" evidence="2">
    <location>
        <begin position="91"/>
        <end position="113"/>
    </location>
</feature>
<keyword evidence="2" id="KW-1133">Transmembrane helix</keyword>
<name>A0A4C1WCG4_EUMVA</name>
<organism evidence="3 4">
    <name type="scientific">Eumeta variegata</name>
    <name type="common">Bagworm moth</name>
    <name type="synonym">Eumeta japonica</name>
    <dbReference type="NCBI Taxonomy" id="151549"/>
    <lineage>
        <taxon>Eukaryota</taxon>
        <taxon>Metazoa</taxon>
        <taxon>Ecdysozoa</taxon>
        <taxon>Arthropoda</taxon>
        <taxon>Hexapoda</taxon>
        <taxon>Insecta</taxon>
        <taxon>Pterygota</taxon>
        <taxon>Neoptera</taxon>
        <taxon>Endopterygota</taxon>
        <taxon>Lepidoptera</taxon>
        <taxon>Glossata</taxon>
        <taxon>Ditrysia</taxon>
        <taxon>Tineoidea</taxon>
        <taxon>Psychidae</taxon>
        <taxon>Oiketicinae</taxon>
        <taxon>Eumeta</taxon>
    </lineage>
</organism>
<sequence>MKFHSPRVTAAGGLRGAVSKQFIYGANSPTTLREHFSKDLRAYGLIFYLLEVAVLKNGYMLNPRKSPFSESFRTRYRGLAARPRPLCERRYVFVLSHFLPCARTFFTYLFLFLPDCPGKRIAFFECGATPYQLYTVQHELALLLEESRSNYVAELEREKGEEGEGDGSRGEANREDSG</sequence>
<reference evidence="3 4" key="1">
    <citation type="journal article" date="2019" name="Commun. Biol.">
        <title>The bagworm genome reveals a unique fibroin gene that provides high tensile strength.</title>
        <authorList>
            <person name="Kono N."/>
            <person name="Nakamura H."/>
            <person name="Ohtoshi R."/>
            <person name="Tomita M."/>
            <person name="Numata K."/>
            <person name="Arakawa K."/>
        </authorList>
    </citation>
    <scope>NUCLEOTIDE SEQUENCE [LARGE SCALE GENOMIC DNA]</scope>
</reference>
<evidence type="ECO:0000256" key="1">
    <source>
        <dbReference type="SAM" id="MobiDB-lite"/>
    </source>
</evidence>
<dbReference type="Proteomes" id="UP000299102">
    <property type="component" value="Unassembled WGS sequence"/>
</dbReference>
<dbReference type="AlphaFoldDB" id="A0A4C1WCG4"/>